<feature type="domain" description="Fumarate lyase N-terminal" evidence="14">
    <location>
        <begin position="61"/>
        <end position="313"/>
    </location>
</feature>
<dbReference type="Gene3D" id="1.10.275.10">
    <property type="entry name" value="Fumarase/aspartase (N-terminal domain)"/>
    <property type="match status" value="1"/>
</dbReference>
<comment type="pathway">
    <text evidence="2 13">Purine metabolism; AMP biosynthesis via de novo pathway; AMP from IMP: step 2/2.</text>
</comment>
<dbReference type="EMBL" id="CP102294">
    <property type="protein sequence ID" value="UWN56839.1"/>
    <property type="molecule type" value="Genomic_DNA"/>
</dbReference>
<evidence type="ECO:0000256" key="5">
    <source>
        <dbReference type="ARBA" id="ARBA00017058"/>
    </source>
</evidence>
<dbReference type="InterPro" id="IPR022761">
    <property type="entry name" value="Fumarate_lyase_N"/>
</dbReference>
<protein>
    <recommendedName>
        <fullName evidence="5 12">Adenylosuccinate lyase</fullName>
        <shortName evidence="13">ASL</shortName>
        <ecNumber evidence="4 12">4.3.2.2</ecNumber>
    </recommendedName>
    <alternativeName>
        <fullName evidence="10 13">Adenylosuccinase</fullName>
    </alternativeName>
</protein>
<dbReference type="InterPro" id="IPR047136">
    <property type="entry name" value="PurB_bact"/>
</dbReference>
<evidence type="ECO:0000256" key="13">
    <source>
        <dbReference type="RuleBase" id="RU361172"/>
    </source>
</evidence>
<sequence length="450" mass="50694">MELTELTAISPIDGRYRDKCEVLADYFSELALIRYRVLVEVEYFIALCELPLPQLADVDRGAFEKLRDLYRDFTAADALKVKEIERTTNHDVKAVEYLVKGKLDELGLGAHREFVHFGLTSQDINNTAIPSSLRDASNDVYYPLLEQLTAKLTALSKEWEEVPLLAHTHGQPASPTKLGKEIRVFVERIEKQTALLRAIPSPAKFGGATGNFNAHVCAYPDVDWVGFANHFVNDVLGLDRSQTTTQIEHYDNIAAIFDNFKRINTILIDFCRDVWTYVSMEYFKQRIKAGEVGSSAMPHKVNPIDFENAEGNLGVANAVFSHLSAKLPVSRMQRDLTDSTVLRNIGVPMAHTVVAFKSILKGLDKLIVNFDKINADLENNWAVVAEGIQTILRRENYPNPYEALKALTRTNKPIGKADIRDFIERLEVSESVKQELRALSPQTYTGVCKY</sequence>
<dbReference type="PRINTS" id="PR00149">
    <property type="entry name" value="FUMRATELYASE"/>
</dbReference>
<dbReference type="InterPro" id="IPR000362">
    <property type="entry name" value="Fumarate_lyase_fam"/>
</dbReference>
<dbReference type="InterPro" id="IPR004769">
    <property type="entry name" value="Pur_lyase"/>
</dbReference>
<evidence type="ECO:0000256" key="3">
    <source>
        <dbReference type="ARBA" id="ARBA00008273"/>
    </source>
</evidence>
<comment type="pathway">
    <text evidence="1 13">Purine metabolism; IMP biosynthesis via de novo pathway; 5-amino-1-(5-phospho-D-ribosyl)imidazole-4-carboxamide from 5-amino-1-(5-phospho-D-ribosyl)imidazole-4-carboxylate: step 2/2.</text>
</comment>
<dbReference type="PANTHER" id="PTHR43411:SF1">
    <property type="entry name" value="ADENYLOSUCCINATE LYASE"/>
    <property type="match status" value="1"/>
</dbReference>
<evidence type="ECO:0000259" key="15">
    <source>
        <dbReference type="Pfam" id="PF08328"/>
    </source>
</evidence>
<dbReference type="InterPro" id="IPR008948">
    <property type="entry name" value="L-Aspartase-like"/>
</dbReference>
<evidence type="ECO:0000256" key="6">
    <source>
        <dbReference type="ARBA" id="ARBA00022755"/>
    </source>
</evidence>
<proteinExistence type="inferred from homology"/>
<organism evidence="16 17">
    <name type="scientific">Alistipes ihumii AP11</name>
    <dbReference type="NCBI Taxonomy" id="1211813"/>
    <lineage>
        <taxon>Bacteria</taxon>
        <taxon>Pseudomonadati</taxon>
        <taxon>Bacteroidota</taxon>
        <taxon>Bacteroidia</taxon>
        <taxon>Bacteroidales</taxon>
        <taxon>Rikenellaceae</taxon>
        <taxon>Alistipes</taxon>
    </lineage>
</organism>
<evidence type="ECO:0000256" key="11">
    <source>
        <dbReference type="ARBA" id="ARBA00049115"/>
    </source>
</evidence>
<evidence type="ECO:0000259" key="14">
    <source>
        <dbReference type="Pfam" id="PF00206"/>
    </source>
</evidence>
<gene>
    <name evidence="16" type="primary">purB</name>
    <name evidence="16" type="ORF">NQ491_09305</name>
</gene>
<evidence type="ECO:0000256" key="9">
    <source>
        <dbReference type="ARBA" id="ARBA00025012"/>
    </source>
</evidence>
<name>A0ABY5UZJ7_9BACT</name>
<evidence type="ECO:0000256" key="12">
    <source>
        <dbReference type="NCBIfam" id="TIGR00928"/>
    </source>
</evidence>
<evidence type="ECO:0000313" key="17">
    <source>
        <dbReference type="Proteomes" id="UP001059295"/>
    </source>
</evidence>
<comment type="function">
    <text evidence="9">Catalyzes two reactions in de novo purine nucleotide biosynthesis. Catalyzes the breakdown of 5-aminoimidazole- (N-succinylocarboxamide) ribotide (SAICAR or 2-[5-amino-1-(5-phospho-beta-D-ribosyl)imidazole-4-carboxamido]succinate) to 5-aminoimidazole-4-carboxamide ribotide (AICAR or 5-amino-1-(5-phospho-beta-D-ribosyl)imidazole-4-carboxamide) and fumarate, and of adenylosuccinate (ADS or N(6)-(1,2-dicarboxyethyl)-AMP) to adenosine monophosphate (AMP) and fumarate.</text>
</comment>
<dbReference type="CDD" id="cd01598">
    <property type="entry name" value="PurB"/>
    <property type="match status" value="1"/>
</dbReference>
<dbReference type="Gene3D" id="1.10.40.30">
    <property type="entry name" value="Fumarase/aspartase (C-terminal domain)"/>
    <property type="match status" value="1"/>
</dbReference>
<evidence type="ECO:0000256" key="1">
    <source>
        <dbReference type="ARBA" id="ARBA00004706"/>
    </source>
</evidence>
<evidence type="ECO:0000256" key="2">
    <source>
        <dbReference type="ARBA" id="ARBA00004734"/>
    </source>
</evidence>
<evidence type="ECO:0000256" key="8">
    <source>
        <dbReference type="ARBA" id="ARBA00024477"/>
    </source>
</evidence>
<dbReference type="Pfam" id="PF08328">
    <property type="entry name" value="ASL_C"/>
    <property type="match status" value="1"/>
</dbReference>
<comment type="catalytic activity">
    <reaction evidence="8">
        <text>(2S)-2-[5-amino-1-(5-phospho-beta-D-ribosyl)imidazole-4-carboxamido]succinate = 5-amino-1-(5-phospho-beta-D-ribosyl)imidazole-4-carboxamide + fumarate</text>
        <dbReference type="Rhea" id="RHEA:23920"/>
        <dbReference type="ChEBI" id="CHEBI:29806"/>
        <dbReference type="ChEBI" id="CHEBI:58443"/>
        <dbReference type="ChEBI" id="CHEBI:58475"/>
        <dbReference type="EC" id="4.3.2.2"/>
    </reaction>
    <physiologicalReaction direction="left-to-right" evidence="8">
        <dbReference type="Rhea" id="RHEA:23921"/>
    </physiologicalReaction>
</comment>
<dbReference type="InterPro" id="IPR020557">
    <property type="entry name" value="Fumarate_lyase_CS"/>
</dbReference>
<comment type="similarity">
    <text evidence="3 13">Belongs to the lyase 1 family. Adenylosuccinate lyase subfamily.</text>
</comment>
<dbReference type="PANTHER" id="PTHR43411">
    <property type="entry name" value="ADENYLOSUCCINATE LYASE"/>
    <property type="match status" value="1"/>
</dbReference>
<keyword evidence="7 13" id="KW-0456">Lyase</keyword>
<dbReference type="Pfam" id="PF00206">
    <property type="entry name" value="Lyase_1"/>
    <property type="match status" value="1"/>
</dbReference>
<feature type="domain" description="Adenylosuccinate lyase PurB C-terminal" evidence="15">
    <location>
        <begin position="330"/>
        <end position="445"/>
    </location>
</feature>
<dbReference type="RefSeq" id="WP_019245847.1">
    <property type="nucleotide sequence ID" value="NZ_CAPH01000012.1"/>
</dbReference>
<evidence type="ECO:0000313" key="16">
    <source>
        <dbReference type="EMBL" id="UWN56839.1"/>
    </source>
</evidence>
<dbReference type="InterPro" id="IPR013539">
    <property type="entry name" value="PurB_C"/>
</dbReference>
<dbReference type="EC" id="4.3.2.2" evidence="4 12"/>
<dbReference type="GO" id="GO:0016829">
    <property type="term" value="F:lyase activity"/>
    <property type="evidence" value="ECO:0007669"/>
    <property type="project" value="UniProtKB-KW"/>
</dbReference>
<dbReference type="SUPFAM" id="SSF48557">
    <property type="entry name" value="L-aspartase-like"/>
    <property type="match status" value="1"/>
</dbReference>
<evidence type="ECO:0000256" key="4">
    <source>
        <dbReference type="ARBA" id="ARBA00012339"/>
    </source>
</evidence>
<keyword evidence="6 13" id="KW-0658">Purine biosynthesis</keyword>
<dbReference type="Gene3D" id="1.20.200.10">
    <property type="entry name" value="Fumarase/aspartase (Central domain)"/>
    <property type="match status" value="1"/>
</dbReference>
<dbReference type="InterPro" id="IPR024083">
    <property type="entry name" value="Fumarase/histidase_N"/>
</dbReference>
<dbReference type="PROSITE" id="PS00163">
    <property type="entry name" value="FUMARATE_LYASES"/>
    <property type="match status" value="1"/>
</dbReference>
<comment type="catalytic activity">
    <reaction evidence="11">
        <text>N(6)-(1,2-dicarboxyethyl)-AMP = fumarate + AMP</text>
        <dbReference type="Rhea" id="RHEA:16853"/>
        <dbReference type="ChEBI" id="CHEBI:29806"/>
        <dbReference type="ChEBI" id="CHEBI:57567"/>
        <dbReference type="ChEBI" id="CHEBI:456215"/>
        <dbReference type="EC" id="4.3.2.2"/>
    </reaction>
    <physiologicalReaction direction="left-to-right" evidence="11">
        <dbReference type="Rhea" id="RHEA:16854"/>
    </physiologicalReaction>
</comment>
<dbReference type="Proteomes" id="UP001059295">
    <property type="component" value="Chromosome"/>
</dbReference>
<reference evidence="16" key="1">
    <citation type="journal article" date="2022" name="Cell">
        <title>Design, construction, and in vivo augmentation of a complex gut microbiome.</title>
        <authorList>
            <person name="Cheng A.G."/>
            <person name="Ho P.Y."/>
            <person name="Aranda-Diaz A."/>
            <person name="Jain S."/>
            <person name="Yu F.B."/>
            <person name="Meng X."/>
            <person name="Wang M."/>
            <person name="Iakiviak M."/>
            <person name="Nagashima K."/>
            <person name="Zhao A."/>
            <person name="Murugkar P."/>
            <person name="Patil A."/>
            <person name="Atabakhsh K."/>
            <person name="Weakley A."/>
            <person name="Yan J."/>
            <person name="Brumbaugh A.R."/>
            <person name="Higginbottom S."/>
            <person name="Dimas A."/>
            <person name="Shiver A.L."/>
            <person name="Deutschbauer A."/>
            <person name="Neff N."/>
            <person name="Sonnenburg J.L."/>
            <person name="Huang K.C."/>
            <person name="Fischbach M.A."/>
        </authorList>
    </citation>
    <scope>NUCLEOTIDE SEQUENCE</scope>
    <source>
        <strain evidence="16">AP11</strain>
    </source>
</reference>
<accession>A0ABY5UZJ7</accession>
<evidence type="ECO:0000256" key="7">
    <source>
        <dbReference type="ARBA" id="ARBA00023239"/>
    </source>
</evidence>
<dbReference type="GeneID" id="82891929"/>
<dbReference type="NCBIfam" id="NF006764">
    <property type="entry name" value="PRK09285.1"/>
    <property type="match status" value="1"/>
</dbReference>
<dbReference type="NCBIfam" id="TIGR00928">
    <property type="entry name" value="purB"/>
    <property type="match status" value="1"/>
</dbReference>
<keyword evidence="17" id="KW-1185">Reference proteome</keyword>
<evidence type="ECO:0000256" key="10">
    <source>
        <dbReference type="ARBA" id="ARBA00030717"/>
    </source>
</evidence>